<evidence type="ECO:0000256" key="5">
    <source>
        <dbReference type="ARBA" id="ARBA00023052"/>
    </source>
</evidence>
<accession>A0A1Y5P763</accession>
<dbReference type="InterPro" id="IPR011766">
    <property type="entry name" value="TPP_enzyme_TPP-bd"/>
</dbReference>
<dbReference type="InterPro" id="IPR012000">
    <property type="entry name" value="Thiamin_PyroP_enz_cen_dom"/>
</dbReference>
<dbReference type="SUPFAM" id="SSF52467">
    <property type="entry name" value="DHS-like NAD/FAD-binding domain"/>
    <property type="match status" value="1"/>
</dbReference>
<comment type="cofactor">
    <cofactor evidence="1">
        <name>thiamine diphosphate</name>
        <dbReference type="ChEBI" id="CHEBI:58937"/>
    </cofactor>
</comment>
<dbReference type="Gene3D" id="3.40.50.1220">
    <property type="entry name" value="TPP-binding domain"/>
    <property type="match status" value="1"/>
</dbReference>
<dbReference type="Pfam" id="PF00205">
    <property type="entry name" value="TPP_enzyme_M"/>
    <property type="match status" value="1"/>
</dbReference>
<dbReference type="GO" id="GO:0001561">
    <property type="term" value="P:fatty acid alpha-oxidation"/>
    <property type="evidence" value="ECO:0007669"/>
    <property type="project" value="TreeGrafter"/>
</dbReference>
<evidence type="ECO:0000256" key="6">
    <source>
        <dbReference type="ARBA" id="ARBA00023239"/>
    </source>
</evidence>
<dbReference type="Pfam" id="PF02776">
    <property type="entry name" value="TPP_enzyme_N"/>
    <property type="match status" value="1"/>
</dbReference>
<dbReference type="CDD" id="cd02004">
    <property type="entry name" value="TPP_BZL_OCoD_HPCL"/>
    <property type="match status" value="1"/>
</dbReference>
<gene>
    <name evidence="12" type="primary">oxc</name>
    <name evidence="12" type="ORF">MHPYR_20072</name>
</gene>
<dbReference type="GO" id="GO:0030976">
    <property type="term" value="F:thiamine pyrophosphate binding"/>
    <property type="evidence" value="ECO:0007669"/>
    <property type="project" value="InterPro"/>
</dbReference>
<protein>
    <submittedName>
        <fullName evidence="12">Putative oxalyl-CoA decarboxylase</fullName>
    </submittedName>
</protein>
<dbReference type="InterPro" id="IPR017660">
    <property type="entry name" value="Oxalyl-CoA_decarboxylase"/>
</dbReference>
<feature type="domain" description="Thiamine pyrophosphate enzyme N-terminal TPP-binding" evidence="11">
    <location>
        <begin position="13"/>
        <end position="129"/>
    </location>
</feature>
<proteinExistence type="inferred from homology"/>
<dbReference type="GO" id="GO:0033611">
    <property type="term" value="P:oxalate catabolic process"/>
    <property type="evidence" value="ECO:0007669"/>
    <property type="project" value="InterPro"/>
</dbReference>
<dbReference type="Gene3D" id="3.40.50.970">
    <property type="match status" value="2"/>
</dbReference>
<dbReference type="GO" id="GO:0008949">
    <property type="term" value="F:oxalyl-CoA decarboxylase activity"/>
    <property type="evidence" value="ECO:0007669"/>
    <property type="project" value="InterPro"/>
</dbReference>
<reference evidence="12" key="1">
    <citation type="submission" date="2016-03" db="EMBL/GenBank/DDBJ databases">
        <authorList>
            <person name="Ploux O."/>
        </authorList>
    </citation>
    <scope>NUCLEOTIDE SEQUENCE</scope>
    <source>
        <strain evidence="12">UC10</strain>
    </source>
</reference>
<dbReference type="FunFam" id="3.40.50.1220:FF:000006">
    <property type="entry name" value="2-hydroxyacyl-CoA lyase 1"/>
    <property type="match status" value="1"/>
</dbReference>
<evidence type="ECO:0000256" key="8">
    <source>
        <dbReference type="SAM" id="MobiDB-lite"/>
    </source>
</evidence>
<evidence type="ECO:0000259" key="10">
    <source>
        <dbReference type="Pfam" id="PF02775"/>
    </source>
</evidence>
<keyword evidence="5 7" id="KW-0786">Thiamine pyrophosphate</keyword>
<keyword evidence="4" id="KW-0460">Magnesium</keyword>
<keyword evidence="6" id="KW-0456">Lyase</keyword>
<sequence length="570" mass="60013">MTSPDINGPLTDGFHLVVDALTLNDVATIYGVVGIPITDLARLAQASGIRYIGFRHESDAGHAAAAAGFLTGKPGVCLTVSGPGFLNGMVALANATVNCFPMVHIAGSSTRAIVDLQRGDYEELDQMAIAKPLAKASYRVDRVEDIGRGIARAIRTAVSGRPGGVYLDIPGDVLAQTIDASAGAATLWKVTDPAPDQSPSHEAIARALELLAGAQRPLIVLGKGAAYAQADQQIRSFVETTGIPFLPMSMAKGLIPDDHQLSAAAARSLAMSNADVVLLVGARLNWLLQHGEAPHWSADTKFIQIDIDPTEFDSNQPTAVPLAGDITSVITALDAGLQRHPVTCPPAWPAELAVKREHNAAAMAGQLAEDPRPMRFYNALRPIRDFVRDHPEVYLVNEGANALDITRNVVDMRVPRHRLDCGTWGVMGIGMGYAIAAAVETGQPVIAIEGDSAFGFSGMEIETICRYALPITVVILNNGGVYRGDGVDPNGTDPEPTVLAPRAHHERLIEAFGGAGYHVDTPDALAGALAAAVASRRPALIDCELDPSAGTESGHLTNLNPRSALQPTQA</sequence>
<evidence type="ECO:0000313" key="12">
    <source>
        <dbReference type="EMBL" id="SBS74513.1"/>
    </source>
</evidence>
<name>A0A1Y5P763_9MYCO</name>
<evidence type="ECO:0000256" key="7">
    <source>
        <dbReference type="RuleBase" id="RU362132"/>
    </source>
</evidence>
<evidence type="ECO:0000256" key="1">
    <source>
        <dbReference type="ARBA" id="ARBA00001964"/>
    </source>
</evidence>
<dbReference type="NCBIfam" id="NF006721">
    <property type="entry name" value="PRK09259.1"/>
    <property type="match status" value="1"/>
</dbReference>
<evidence type="ECO:0000259" key="11">
    <source>
        <dbReference type="Pfam" id="PF02776"/>
    </source>
</evidence>
<dbReference type="Pfam" id="PF02775">
    <property type="entry name" value="TPP_enzyme_C"/>
    <property type="match status" value="1"/>
</dbReference>
<evidence type="ECO:0000256" key="2">
    <source>
        <dbReference type="ARBA" id="ARBA00007812"/>
    </source>
</evidence>
<comment type="similarity">
    <text evidence="2 7">Belongs to the TPP enzyme family.</text>
</comment>
<dbReference type="AlphaFoldDB" id="A0A1Y5P763"/>
<dbReference type="FunFam" id="3.40.50.970:FF:000042">
    <property type="entry name" value="Oxalyl-CoA decarboxylase"/>
    <property type="match status" value="1"/>
</dbReference>
<dbReference type="CDD" id="cd07035">
    <property type="entry name" value="TPP_PYR_POX_like"/>
    <property type="match status" value="1"/>
</dbReference>
<evidence type="ECO:0000256" key="3">
    <source>
        <dbReference type="ARBA" id="ARBA00022723"/>
    </source>
</evidence>
<dbReference type="GO" id="GO:0000287">
    <property type="term" value="F:magnesium ion binding"/>
    <property type="evidence" value="ECO:0007669"/>
    <property type="project" value="InterPro"/>
</dbReference>
<feature type="compositionally biased region" description="Polar residues" evidence="8">
    <location>
        <begin position="550"/>
        <end position="570"/>
    </location>
</feature>
<dbReference type="PANTHER" id="PTHR43710:SF2">
    <property type="entry name" value="2-HYDROXYACYL-COA LYASE 1"/>
    <property type="match status" value="1"/>
</dbReference>
<evidence type="ECO:0000256" key="4">
    <source>
        <dbReference type="ARBA" id="ARBA00022842"/>
    </source>
</evidence>
<evidence type="ECO:0000259" key="9">
    <source>
        <dbReference type="Pfam" id="PF00205"/>
    </source>
</evidence>
<dbReference type="EMBL" id="FLQS01000012">
    <property type="protein sequence ID" value="SBS74513.1"/>
    <property type="molecule type" value="Genomic_DNA"/>
</dbReference>
<dbReference type="InterPro" id="IPR012001">
    <property type="entry name" value="Thiamin_PyroP_enz_TPP-bd_dom"/>
</dbReference>
<dbReference type="NCBIfam" id="TIGR03254">
    <property type="entry name" value="oxalate_oxc"/>
    <property type="match status" value="1"/>
</dbReference>
<feature type="domain" description="Thiamine pyrophosphate enzyme central" evidence="9">
    <location>
        <begin position="204"/>
        <end position="333"/>
    </location>
</feature>
<dbReference type="InterPro" id="IPR045025">
    <property type="entry name" value="HACL1-like"/>
</dbReference>
<dbReference type="PANTHER" id="PTHR43710">
    <property type="entry name" value="2-HYDROXYACYL-COA LYASE"/>
    <property type="match status" value="1"/>
</dbReference>
<dbReference type="SUPFAM" id="SSF52518">
    <property type="entry name" value="Thiamin diphosphate-binding fold (THDP-binding)"/>
    <property type="match status" value="2"/>
</dbReference>
<organism evidence="12">
    <name type="scientific">uncultured Mycobacterium sp</name>
    <dbReference type="NCBI Taxonomy" id="171292"/>
    <lineage>
        <taxon>Bacteria</taxon>
        <taxon>Bacillati</taxon>
        <taxon>Actinomycetota</taxon>
        <taxon>Actinomycetes</taxon>
        <taxon>Mycobacteriales</taxon>
        <taxon>Mycobacteriaceae</taxon>
        <taxon>Mycobacterium</taxon>
        <taxon>environmental samples</taxon>
    </lineage>
</organism>
<dbReference type="InterPro" id="IPR029061">
    <property type="entry name" value="THDP-binding"/>
</dbReference>
<feature type="domain" description="Thiamine pyrophosphate enzyme TPP-binding" evidence="10">
    <location>
        <begin position="408"/>
        <end position="543"/>
    </location>
</feature>
<keyword evidence="3" id="KW-0479">Metal-binding</keyword>
<dbReference type="InterPro" id="IPR029035">
    <property type="entry name" value="DHS-like_NAD/FAD-binding_dom"/>
</dbReference>
<feature type="region of interest" description="Disordered" evidence="8">
    <location>
        <begin position="546"/>
        <end position="570"/>
    </location>
</feature>